<gene>
    <name evidence="3" type="ORF">NCTC10254_01094</name>
</gene>
<dbReference type="EMBL" id="UARK01000003">
    <property type="protein sequence ID" value="SPW27900.1"/>
    <property type="molecule type" value="Genomic_DNA"/>
</dbReference>
<dbReference type="SUPFAM" id="SSF48498">
    <property type="entry name" value="Tetracyclin repressor-like, C-terminal domain"/>
    <property type="match status" value="1"/>
</dbReference>
<dbReference type="Proteomes" id="UP000249886">
    <property type="component" value="Unassembled WGS sequence"/>
</dbReference>
<dbReference type="Pfam" id="PF00440">
    <property type="entry name" value="TetR_N"/>
    <property type="match status" value="1"/>
</dbReference>
<organism evidence="3 4">
    <name type="scientific">Corynebacterium matruchotii</name>
    <dbReference type="NCBI Taxonomy" id="43768"/>
    <lineage>
        <taxon>Bacteria</taxon>
        <taxon>Bacillati</taxon>
        <taxon>Actinomycetota</taxon>
        <taxon>Actinomycetes</taxon>
        <taxon>Mycobacteriales</taxon>
        <taxon>Corynebacteriaceae</taxon>
        <taxon>Corynebacterium</taxon>
    </lineage>
</organism>
<dbReference type="Gene3D" id="1.10.357.10">
    <property type="entry name" value="Tetracycline Repressor, domain 2"/>
    <property type="match status" value="1"/>
</dbReference>
<evidence type="ECO:0000256" key="1">
    <source>
        <dbReference type="ARBA" id="ARBA00023125"/>
    </source>
</evidence>
<sequence>MAARIGRSGTIGRPLRAGNYNKLMSSTRIRRAGRKTGPKPRFTREDVINAAVELGIDRFTLGAVAAKLGIATSAMYRLFESRDALVDACLAQAAAEISMIMLDDELPWPELLRNWAETTWNICEKYPGLDITIFQYTQSFSHVQGFTQHAMGILMAQGFARSEALFALDFIGDTVLATHIGMSAMQHSPEGMDIVARTITELSAETLLDNRDRWNPQRGFLDAKVEFIIAGLRQQLGQRATEKT</sequence>
<reference evidence="3 4" key="1">
    <citation type="submission" date="2018-06" db="EMBL/GenBank/DDBJ databases">
        <authorList>
            <consortium name="Pathogen Informatics"/>
            <person name="Doyle S."/>
        </authorList>
    </citation>
    <scope>NUCLEOTIDE SEQUENCE [LARGE SCALE GENOMIC DNA]</scope>
    <source>
        <strain evidence="3 4">NCTC10254</strain>
    </source>
</reference>
<dbReference type="InterPro" id="IPR009057">
    <property type="entry name" value="Homeodomain-like_sf"/>
</dbReference>
<accession>A0A8B4H6V6</accession>
<dbReference type="AlphaFoldDB" id="A0A8B4H6V6"/>
<name>A0A8B4H6V6_9CORY</name>
<evidence type="ECO:0000313" key="4">
    <source>
        <dbReference type="Proteomes" id="UP000249886"/>
    </source>
</evidence>
<dbReference type="GO" id="GO:0003677">
    <property type="term" value="F:DNA binding"/>
    <property type="evidence" value="ECO:0007669"/>
    <property type="project" value="UniProtKB-KW"/>
</dbReference>
<dbReference type="SUPFAM" id="SSF46689">
    <property type="entry name" value="Homeodomain-like"/>
    <property type="match status" value="1"/>
</dbReference>
<evidence type="ECO:0000313" key="3">
    <source>
        <dbReference type="EMBL" id="SPW27900.1"/>
    </source>
</evidence>
<feature type="domain" description="HTH tetR-type" evidence="2">
    <location>
        <begin position="54"/>
        <end position="89"/>
    </location>
</feature>
<proteinExistence type="predicted"/>
<keyword evidence="1" id="KW-0238">DNA-binding</keyword>
<dbReference type="InterPro" id="IPR036271">
    <property type="entry name" value="Tet_transcr_reg_TetR-rel_C_sf"/>
</dbReference>
<protein>
    <submittedName>
        <fullName evidence="3">TetR family transcriptional regulator</fullName>
    </submittedName>
</protein>
<comment type="caution">
    <text evidence="3">The sequence shown here is derived from an EMBL/GenBank/DDBJ whole genome shotgun (WGS) entry which is preliminary data.</text>
</comment>
<dbReference type="InterPro" id="IPR001647">
    <property type="entry name" value="HTH_TetR"/>
</dbReference>
<evidence type="ECO:0000259" key="2">
    <source>
        <dbReference type="Pfam" id="PF00440"/>
    </source>
</evidence>